<accession>A0ABV8CPX2</accession>
<keyword evidence="3" id="KW-1185">Reference proteome</keyword>
<protein>
    <submittedName>
        <fullName evidence="2">Gfo/Idh/MocA family oxidoreductase</fullName>
    </submittedName>
</protein>
<dbReference type="RefSeq" id="WP_377152367.1">
    <property type="nucleotide sequence ID" value="NZ_JBHSAF010000014.1"/>
</dbReference>
<reference evidence="3" key="1">
    <citation type="journal article" date="2019" name="Int. J. Syst. Evol. Microbiol.">
        <title>The Global Catalogue of Microorganisms (GCM) 10K type strain sequencing project: providing services to taxonomists for standard genome sequencing and annotation.</title>
        <authorList>
            <consortium name="The Broad Institute Genomics Platform"/>
            <consortium name="The Broad Institute Genome Sequencing Center for Infectious Disease"/>
            <person name="Wu L."/>
            <person name="Ma J."/>
        </authorList>
    </citation>
    <scope>NUCLEOTIDE SEQUENCE [LARGE SCALE GENOMIC DNA]</scope>
    <source>
        <strain evidence="3">CCUG 54939</strain>
    </source>
</reference>
<organism evidence="2 3">
    <name type="scientific">Pseudaeromonas sharmana</name>
    <dbReference type="NCBI Taxonomy" id="328412"/>
    <lineage>
        <taxon>Bacteria</taxon>
        <taxon>Pseudomonadati</taxon>
        <taxon>Pseudomonadota</taxon>
        <taxon>Gammaproteobacteria</taxon>
        <taxon>Aeromonadales</taxon>
        <taxon>Aeromonadaceae</taxon>
        <taxon>Pseudaeromonas</taxon>
    </lineage>
</organism>
<evidence type="ECO:0000259" key="1">
    <source>
        <dbReference type="Pfam" id="PF01408"/>
    </source>
</evidence>
<dbReference type="Gene3D" id="3.30.360.10">
    <property type="entry name" value="Dihydrodipicolinate Reductase, domain 2"/>
    <property type="match status" value="1"/>
</dbReference>
<gene>
    <name evidence="2" type="ORF">ACFOSS_10805</name>
</gene>
<dbReference type="SUPFAM" id="SSF51735">
    <property type="entry name" value="NAD(P)-binding Rossmann-fold domains"/>
    <property type="match status" value="1"/>
</dbReference>
<name>A0ABV8CPX2_9GAMM</name>
<evidence type="ECO:0000313" key="2">
    <source>
        <dbReference type="EMBL" id="MFC3913954.1"/>
    </source>
</evidence>
<dbReference type="Pfam" id="PF01408">
    <property type="entry name" value="GFO_IDH_MocA"/>
    <property type="match status" value="1"/>
</dbReference>
<comment type="caution">
    <text evidence="2">The sequence shown here is derived from an EMBL/GenBank/DDBJ whole genome shotgun (WGS) entry which is preliminary data.</text>
</comment>
<evidence type="ECO:0000313" key="3">
    <source>
        <dbReference type="Proteomes" id="UP001595692"/>
    </source>
</evidence>
<sequence>MLGFVGLGSVVESAWLPALSRLAAPRLRLLGVDSDPARTLPGVEPVSSLAAMLSQPLQGLLVTTNSAAHWSVLQQALDSEVAQIIVEKPVVATLAEAAALAQQLADPALAGRVLALDHWTARVEGLQTLLGGLPGGSPLHGIHDILRIDGYVRERSGCNEQGEPCALNFATGEPDRRQLRHPDGVVLDTGTHVLAMLREWMVANGLPCGLSLHLRAMTDRLGQTIPVGDVATAEGRAELAGTIGGVPLTLHLDKYAGPDGGRKGLVVTGHSGWQLSLDRKGNSDLLLFEHQGQRHELQRPGALYDYCLAACLPDCQPGIETLGRAVRQAMTRRRLEEVTLLLELQQAWRNPIS</sequence>
<dbReference type="Proteomes" id="UP001595692">
    <property type="component" value="Unassembled WGS sequence"/>
</dbReference>
<feature type="domain" description="Gfo/Idh/MocA-like oxidoreductase N-terminal" evidence="1">
    <location>
        <begin position="40"/>
        <end position="104"/>
    </location>
</feature>
<dbReference type="InterPro" id="IPR036291">
    <property type="entry name" value="NAD(P)-bd_dom_sf"/>
</dbReference>
<proteinExistence type="predicted"/>
<dbReference type="Gene3D" id="3.40.50.720">
    <property type="entry name" value="NAD(P)-binding Rossmann-like Domain"/>
    <property type="match status" value="1"/>
</dbReference>
<dbReference type="InterPro" id="IPR000683">
    <property type="entry name" value="Gfo/Idh/MocA-like_OxRdtase_N"/>
</dbReference>
<dbReference type="EMBL" id="JBHSAF010000014">
    <property type="protein sequence ID" value="MFC3913954.1"/>
    <property type="molecule type" value="Genomic_DNA"/>
</dbReference>